<name>A0AAV2VLM7_9VIBR</name>
<feature type="transmembrane region" description="Helical" evidence="8">
    <location>
        <begin position="300"/>
        <end position="318"/>
    </location>
</feature>
<dbReference type="PANTHER" id="PTHR33908">
    <property type="entry name" value="MANNOSYLTRANSFERASE YKCB-RELATED"/>
    <property type="match status" value="1"/>
</dbReference>
<evidence type="ECO:0000313" key="11">
    <source>
        <dbReference type="Proteomes" id="UP000018211"/>
    </source>
</evidence>
<feature type="transmembrane region" description="Helical" evidence="8">
    <location>
        <begin position="90"/>
        <end position="109"/>
    </location>
</feature>
<dbReference type="GO" id="GO:0010041">
    <property type="term" value="P:response to iron(III) ion"/>
    <property type="evidence" value="ECO:0007669"/>
    <property type="project" value="TreeGrafter"/>
</dbReference>
<feature type="transmembrane region" description="Helical" evidence="8">
    <location>
        <begin position="355"/>
        <end position="374"/>
    </location>
</feature>
<keyword evidence="5 8" id="KW-0812">Transmembrane</keyword>
<keyword evidence="7 8" id="KW-0472">Membrane</keyword>
<dbReference type="GO" id="GO:0000030">
    <property type="term" value="F:mannosyltransferase activity"/>
    <property type="evidence" value="ECO:0007669"/>
    <property type="project" value="InterPro"/>
</dbReference>
<dbReference type="Proteomes" id="UP000018211">
    <property type="component" value="Unassembled WGS sequence"/>
</dbReference>
<gene>
    <name evidence="10" type="ORF">VIBNISOn1_1540002</name>
</gene>
<feature type="transmembrane region" description="Helical" evidence="8">
    <location>
        <begin position="324"/>
        <end position="343"/>
    </location>
</feature>
<accession>A0AAV2VLM7</accession>
<keyword evidence="4 10" id="KW-0808">Transferase</keyword>
<dbReference type="GO" id="GO:0016763">
    <property type="term" value="F:pentosyltransferase activity"/>
    <property type="evidence" value="ECO:0007669"/>
    <property type="project" value="TreeGrafter"/>
</dbReference>
<evidence type="ECO:0000256" key="1">
    <source>
        <dbReference type="ARBA" id="ARBA00004651"/>
    </source>
</evidence>
<dbReference type="GO" id="GO:0009103">
    <property type="term" value="P:lipopolysaccharide biosynthetic process"/>
    <property type="evidence" value="ECO:0007669"/>
    <property type="project" value="UniProtKB-ARBA"/>
</dbReference>
<comment type="caution">
    <text evidence="10">The sequence shown here is derived from an EMBL/GenBank/DDBJ whole genome shotgun (WGS) entry which is preliminary data.</text>
</comment>
<evidence type="ECO:0000313" key="10">
    <source>
        <dbReference type="EMBL" id="CCO45637.1"/>
    </source>
</evidence>
<dbReference type="PANTHER" id="PTHR33908:SF3">
    <property type="entry name" value="UNDECAPRENYL PHOSPHATE-ALPHA-4-AMINO-4-DEOXY-L-ARABINOSE ARABINOSYL TRANSFERASE"/>
    <property type="match status" value="1"/>
</dbReference>
<evidence type="ECO:0000256" key="5">
    <source>
        <dbReference type="ARBA" id="ARBA00022692"/>
    </source>
</evidence>
<dbReference type="InterPro" id="IPR050297">
    <property type="entry name" value="LipidA_mod_glycosyltrf_83"/>
</dbReference>
<feature type="transmembrane region" description="Helical" evidence="8">
    <location>
        <begin position="266"/>
        <end position="288"/>
    </location>
</feature>
<dbReference type="GO" id="GO:0006493">
    <property type="term" value="P:protein O-linked glycosylation"/>
    <property type="evidence" value="ECO:0007669"/>
    <property type="project" value="InterPro"/>
</dbReference>
<evidence type="ECO:0000256" key="2">
    <source>
        <dbReference type="ARBA" id="ARBA00022475"/>
    </source>
</evidence>
<feature type="transmembrane region" description="Helical" evidence="8">
    <location>
        <begin position="129"/>
        <end position="150"/>
    </location>
</feature>
<feature type="transmembrane region" description="Helical" evidence="8">
    <location>
        <begin position="178"/>
        <end position="199"/>
    </location>
</feature>
<sequence length="520" mass="58472">MKLTSKHLWFLLGAALLIRLVSLGIMPLMDTTEARYGEQARIMVETGNWLTPMFDYDEPFLGKPPMFTWLSAVGIEVFGVSEFAVRFPHWVVGVMTIALGCFFAKRVGIDPLKTAVVMATIPVFSISSGAVMTDMALTFSLTLAMIGFFFSWRGERIWGYIGFFGLGLALLSKGPMAIVLMGLSILPFLVIQHGFVGAFVQLWKRIPIVGGLVLMCVISFPWYIMAEQANPGFLEYFIVGEHFNRFLVSGWEGDRYGNAHDEPRGMIWLFLMLAALPWSVVLPLLAVFRFTRLKEKLSELPGVFVFLLFWVLSPLILFTFSGNILATYVLPGMPAFALLVAYLTESKVSYKVTFFKFLAITGLVITAVSVYVATELKNDAIIYYVAGAAILVAGIAFLFRDKGFNFNWFTFTSYISPIILIIAICVVMFKTGNERSDKMLFVDVDHSKPTFYVEGGRPFSGQYYSFGQAKRLHNMDQLKGHENGYYIIGPNERIEGFVERHNLSCTFEVASPKRSRYLCQ</sequence>
<keyword evidence="3" id="KW-0328">Glycosyltransferase</keyword>
<evidence type="ECO:0000256" key="8">
    <source>
        <dbReference type="SAM" id="Phobius"/>
    </source>
</evidence>
<dbReference type="EMBL" id="CAOF01000062">
    <property type="protein sequence ID" value="CCO45637.1"/>
    <property type="molecule type" value="Genomic_DNA"/>
</dbReference>
<dbReference type="RefSeq" id="WP_022611039.1">
    <property type="nucleotide sequence ID" value="NZ_LK391965.1"/>
</dbReference>
<proteinExistence type="predicted"/>
<dbReference type="Pfam" id="PF02366">
    <property type="entry name" value="PMT"/>
    <property type="match status" value="1"/>
</dbReference>
<evidence type="ECO:0000256" key="6">
    <source>
        <dbReference type="ARBA" id="ARBA00022989"/>
    </source>
</evidence>
<feature type="domain" description="ArnT-like N-terminal" evidence="9">
    <location>
        <begin position="30"/>
        <end position="237"/>
    </location>
</feature>
<evidence type="ECO:0000256" key="7">
    <source>
        <dbReference type="ARBA" id="ARBA00023136"/>
    </source>
</evidence>
<comment type="subcellular location">
    <subcellularLocation>
        <location evidence="1">Cell membrane</location>
        <topology evidence="1">Multi-pass membrane protein</topology>
    </subcellularLocation>
</comment>
<feature type="transmembrane region" description="Helical" evidence="8">
    <location>
        <begin position="206"/>
        <end position="224"/>
    </location>
</feature>
<keyword evidence="6 8" id="KW-1133">Transmembrane helix</keyword>
<keyword evidence="2" id="KW-1003">Cell membrane</keyword>
<dbReference type="GO" id="GO:0005886">
    <property type="term" value="C:plasma membrane"/>
    <property type="evidence" value="ECO:0007669"/>
    <property type="project" value="UniProtKB-SubCell"/>
</dbReference>
<dbReference type="InterPro" id="IPR003342">
    <property type="entry name" value="ArnT-like_N"/>
</dbReference>
<dbReference type="AlphaFoldDB" id="A0AAV2VLM7"/>
<feature type="transmembrane region" description="Helical" evidence="8">
    <location>
        <begin position="157"/>
        <end position="172"/>
    </location>
</feature>
<evidence type="ECO:0000259" key="9">
    <source>
        <dbReference type="Pfam" id="PF02366"/>
    </source>
</evidence>
<feature type="transmembrane region" description="Helical" evidence="8">
    <location>
        <begin position="380"/>
        <end position="399"/>
    </location>
</feature>
<evidence type="ECO:0000256" key="4">
    <source>
        <dbReference type="ARBA" id="ARBA00022679"/>
    </source>
</evidence>
<organism evidence="10 11">
    <name type="scientific">Vibrio nigripulchritudo SOn1</name>
    <dbReference type="NCBI Taxonomy" id="1238450"/>
    <lineage>
        <taxon>Bacteria</taxon>
        <taxon>Pseudomonadati</taxon>
        <taxon>Pseudomonadota</taxon>
        <taxon>Gammaproteobacteria</taxon>
        <taxon>Vibrionales</taxon>
        <taxon>Vibrionaceae</taxon>
        <taxon>Vibrio</taxon>
    </lineage>
</organism>
<feature type="transmembrane region" description="Helical" evidence="8">
    <location>
        <begin position="406"/>
        <end position="429"/>
    </location>
</feature>
<reference evidence="10 11" key="1">
    <citation type="journal article" date="2013" name="ISME J.">
        <title>Comparative genomics of pathogenic lineages of Vibrio nigripulchritudo identifies virulence-associated traits.</title>
        <authorList>
            <person name="Goudenege D."/>
            <person name="Labreuche Y."/>
            <person name="Krin E."/>
            <person name="Ansquer D."/>
            <person name="Mangenot S."/>
            <person name="Calteau A."/>
            <person name="Medigue C."/>
            <person name="Mazel D."/>
            <person name="Polz M.F."/>
            <person name="Le Roux F."/>
        </authorList>
    </citation>
    <scope>NUCLEOTIDE SEQUENCE [LARGE SCALE GENOMIC DNA]</scope>
    <source>
        <strain evidence="10 11">SOn1</strain>
    </source>
</reference>
<protein>
    <submittedName>
        <fullName evidence="10">4-amino-4-deoxy-L-arabinose transferase and related glycosyltransferases of PMT family</fullName>
    </submittedName>
</protein>
<evidence type="ECO:0000256" key="3">
    <source>
        <dbReference type="ARBA" id="ARBA00022676"/>
    </source>
</evidence>
<feature type="transmembrane region" description="Helical" evidence="8">
    <location>
        <begin position="66"/>
        <end position="85"/>
    </location>
</feature>